<dbReference type="PANTHER" id="PTHR39136">
    <property type="entry name" value="ALTERED INHERITANCE OF MITOCHONDRIA PROTEIN 11"/>
    <property type="match status" value="1"/>
</dbReference>
<feature type="transmembrane region" description="Helical" evidence="4">
    <location>
        <begin position="50"/>
        <end position="67"/>
    </location>
</feature>
<feature type="compositionally biased region" description="Pro residues" evidence="5">
    <location>
        <begin position="17"/>
        <end position="30"/>
    </location>
</feature>
<sequence length="182" mass="20521">MESLQKLPIFRAMARPTPAPVTPSPPPRPPTESTVYHSTPITSPRSLRQLSVFFFGATFFLASTAITRRAVYRRQLRVTPKFYEANTNPYEHFSPFHDAIMALNLATMNCVSLGMMMMGGTLWAFDISGLREAQTTLRTRLNYESIYRTGEDVPQSVGDLLKASKETKELQETEKDIPDASR</sequence>
<dbReference type="InterPro" id="IPR038814">
    <property type="entry name" value="AIM11"/>
</dbReference>
<feature type="region of interest" description="Disordered" evidence="5">
    <location>
        <begin position="163"/>
        <end position="182"/>
    </location>
</feature>
<evidence type="ECO:0000256" key="5">
    <source>
        <dbReference type="SAM" id="MobiDB-lite"/>
    </source>
</evidence>
<dbReference type="Proteomes" id="UP000481861">
    <property type="component" value="Unassembled WGS sequence"/>
</dbReference>
<keyword evidence="2 4" id="KW-1133">Transmembrane helix</keyword>
<dbReference type="EMBL" id="JAADJZ010000002">
    <property type="protein sequence ID" value="KAF2877011.1"/>
    <property type="molecule type" value="Genomic_DNA"/>
</dbReference>
<protein>
    <recommendedName>
        <fullName evidence="4">Altered inheritance of mitochondria protein 11</fullName>
    </recommendedName>
</protein>
<proteinExistence type="inferred from homology"/>
<name>A0A7C8IH28_9PLEO</name>
<reference evidence="6 7" key="1">
    <citation type="submission" date="2020-01" db="EMBL/GenBank/DDBJ databases">
        <authorList>
            <consortium name="DOE Joint Genome Institute"/>
            <person name="Haridas S."/>
            <person name="Albert R."/>
            <person name="Binder M."/>
            <person name="Bloem J."/>
            <person name="Labutti K."/>
            <person name="Salamov A."/>
            <person name="Andreopoulos B."/>
            <person name="Baker S.E."/>
            <person name="Barry K."/>
            <person name="Bills G."/>
            <person name="Bluhm B.H."/>
            <person name="Cannon C."/>
            <person name="Castanera R."/>
            <person name="Culley D.E."/>
            <person name="Daum C."/>
            <person name="Ezra D."/>
            <person name="Gonzalez J.B."/>
            <person name="Henrissat B."/>
            <person name="Kuo A."/>
            <person name="Liang C."/>
            <person name="Lipzen A."/>
            <person name="Lutzoni F."/>
            <person name="Magnuson J."/>
            <person name="Mondo S."/>
            <person name="Nolan M."/>
            <person name="Ohm R."/>
            <person name="Pangilinan J."/>
            <person name="Park H.-J.H."/>
            <person name="Ramirez L."/>
            <person name="Alfaro M."/>
            <person name="Sun H."/>
            <person name="Tritt A."/>
            <person name="Yoshinaga Y."/>
            <person name="Zwiers L.-H.L."/>
            <person name="Turgeon B.G."/>
            <person name="Goodwin S.B."/>
            <person name="Spatafora J.W."/>
            <person name="Crous P.W."/>
            <person name="Grigoriev I.V."/>
        </authorList>
    </citation>
    <scope>NUCLEOTIDE SEQUENCE [LARGE SCALE GENOMIC DNA]</scope>
    <source>
        <strain evidence="6 7">CBS 611.86</strain>
    </source>
</reference>
<evidence type="ECO:0000256" key="3">
    <source>
        <dbReference type="ARBA" id="ARBA00023136"/>
    </source>
</evidence>
<gene>
    <name evidence="4" type="primary">AIM11</name>
    <name evidence="6" type="ORF">BDV95DRAFT_558285</name>
</gene>
<evidence type="ECO:0000313" key="6">
    <source>
        <dbReference type="EMBL" id="KAF2877011.1"/>
    </source>
</evidence>
<evidence type="ECO:0000256" key="4">
    <source>
        <dbReference type="RuleBase" id="RU367098"/>
    </source>
</evidence>
<keyword evidence="1 4" id="KW-0812">Transmembrane</keyword>
<evidence type="ECO:0000313" key="7">
    <source>
        <dbReference type="Proteomes" id="UP000481861"/>
    </source>
</evidence>
<dbReference type="GO" id="GO:0005739">
    <property type="term" value="C:mitochondrion"/>
    <property type="evidence" value="ECO:0007669"/>
    <property type="project" value="TreeGrafter"/>
</dbReference>
<keyword evidence="3 4" id="KW-0472">Membrane</keyword>
<dbReference type="OrthoDB" id="3558022at2759"/>
<comment type="subcellular location">
    <subcellularLocation>
        <location evidence="4">Membrane</location>
        <topology evidence="4">Multi-pass membrane protein</topology>
    </subcellularLocation>
</comment>
<evidence type="ECO:0000256" key="1">
    <source>
        <dbReference type="ARBA" id="ARBA00022692"/>
    </source>
</evidence>
<keyword evidence="7" id="KW-1185">Reference proteome</keyword>
<accession>A0A7C8IH28</accession>
<comment type="similarity">
    <text evidence="4">Belongs to the AIM11 family.</text>
</comment>
<dbReference type="PANTHER" id="PTHR39136:SF1">
    <property type="entry name" value="ALTERED INHERITANCE OF MITOCHONDRIA PROTEIN 11"/>
    <property type="match status" value="1"/>
</dbReference>
<organism evidence="6 7">
    <name type="scientific">Massariosphaeria phaeospora</name>
    <dbReference type="NCBI Taxonomy" id="100035"/>
    <lineage>
        <taxon>Eukaryota</taxon>
        <taxon>Fungi</taxon>
        <taxon>Dikarya</taxon>
        <taxon>Ascomycota</taxon>
        <taxon>Pezizomycotina</taxon>
        <taxon>Dothideomycetes</taxon>
        <taxon>Pleosporomycetidae</taxon>
        <taxon>Pleosporales</taxon>
        <taxon>Pleosporales incertae sedis</taxon>
        <taxon>Massariosphaeria</taxon>
    </lineage>
</organism>
<evidence type="ECO:0000256" key="2">
    <source>
        <dbReference type="ARBA" id="ARBA00022989"/>
    </source>
</evidence>
<dbReference type="GO" id="GO:0016020">
    <property type="term" value="C:membrane"/>
    <property type="evidence" value="ECO:0007669"/>
    <property type="project" value="UniProtKB-SubCell"/>
</dbReference>
<feature type="region of interest" description="Disordered" evidence="5">
    <location>
        <begin position="15"/>
        <end position="40"/>
    </location>
</feature>
<dbReference type="AlphaFoldDB" id="A0A7C8IH28"/>
<comment type="caution">
    <text evidence="6">The sequence shown here is derived from an EMBL/GenBank/DDBJ whole genome shotgun (WGS) entry which is preliminary data.</text>
</comment>